<name>C1FJX5_MICCC</name>
<keyword evidence="3" id="KW-1185">Reference proteome</keyword>
<accession>C1FJX5</accession>
<evidence type="ECO:0000256" key="1">
    <source>
        <dbReference type="SAM" id="MobiDB-lite"/>
    </source>
</evidence>
<organism evidence="2 3">
    <name type="scientific">Micromonas commoda (strain RCC299 / NOUM17 / CCMP2709)</name>
    <name type="common">Picoplanktonic green alga</name>
    <dbReference type="NCBI Taxonomy" id="296587"/>
    <lineage>
        <taxon>Eukaryota</taxon>
        <taxon>Viridiplantae</taxon>
        <taxon>Chlorophyta</taxon>
        <taxon>Mamiellophyceae</taxon>
        <taxon>Mamiellales</taxon>
        <taxon>Mamiellaceae</taxon>
        <taxon>Micromonas</taxon>
    </lineage>
</organism>
<feature type="compositionally biased region" description="Acidic residues" evidence="1">
    <location>
        <begin position="125"/>
        <end position="141"/>
    </location>
</feature>
<protein>
    <submittedName>
        <fullName evidence="2">Uncharacterized protein</fullName>
    </submittedName>
</protein>
<sequence>MPLENPLHDAGRNARYTDSNAALQKVDLMALAMQNADKQADEDADFEALVREKIEQGKVKRGGSWLVAKFQLEKDKRFKVVKRRAEQLYKEITRKMTNEEEPEKPKESGDREEEQPAKRARVDAPAEEDDGGVTFDPDDYE</sequence>
<dbReference type="GeneID" id="8248050"/>
<gene>
    <name evidence="2" type="ORF">MICPUN_103290</name>
</gene>
<dbReference type="EMBL" id="CP001577">
    <property type="protein sequence ID" value="ACO70676.1"/>
    <property type="molecule type" value="Genomic_DNA"/>
</dbReference>
<dbReference type="Proteomes" id="UP000002009">
    <property type="component" value="Chromosome 12"/>
</dbReference>
<evidence type="ECO:0000313" key="2">
    <source>
        <dbReference type="EMBL" id="ACO70676.1"/>
    </source>
</evidence>
<proteinExistence type="predicted"/>
<dbReference type="KEGG" id="mis:MICPUN_103290"/>
<evidence type="ECO:0000313" key="3">
    <source>
        <dbReference type="Proteomes" id="UP000002009"/>
    </source>
</evidence>
<dbReference type="RefSeq" id="XP_002509418.1">
    <property type="nucleotide sequence ID" value="XM_002509372.1"/>
</dbReference>
<feature type="compositionally biased region" description="Basic and acidic residues" evidence="1">
    <location>
        <begin position="93"/>
        <end position="124"/>
    </location>
</feature>
<dbReference type="InParanoid" id="C1FJX5"/>
<feature type="region of interest" description="Disordered" evidence="1">
    <location>
        <begin position="93"/>
        <end position="141"/>
    </location>
</feature>
<dbReference type="AlphaFoldDB" id="C1FJX5"/>
<reference evidence="2 3" key="1">
    <citation type="journal article" date="2009" name="Science">
        <title>Green evolution and dynamic adaptations revealed by genomes of the marine picoeukaryotes Micromonas.</title>
        <authorList>
            <person name="Worden A.Z."/>
            <person name="Lee J.H."/>
            <person name="Mock T."/>
            <person name="Rouze P."/>
            <person name="Simmons M.P."/>
            <person name="Aerts A.L."/>
            <person name="Allen A.E."/>
            <person name="Cuvelier M.L."/>
            <person name="Derelle E."/>
            <person name="Everett M.V."/>
            <person name="Foulon E."/>
            <person name="Grimwood J."/>
            <person name="Gundlach H."/>
            <person name="Henrissat B."/>
            <person name="Napoli C."/>
            <person name="McDonald S.M."/>
            <person name="Parker M.S."/>
            <person name="Rombauts S."/>
            <person name="Salamov A."/>
            <person name="Von Dassow P."/>
            <person name="Badger J.H."/>
            <person name="Coutinho P.M."/>
            <person name="Demir E."/>
            <person name="Dubchak I."/>
            <person name="Gentemann C."/>
            <person name="Eikrem W."/>
            <person name="Gready J.E."/>
            <person name="John U."/>
            <person name="Lanier W."/>
            <person name="Lindquist E.A."/>
            <person name="Lucas S."/>
            <person name="Mayer K.F."/>
            <person name="Moreau H."/>
            <person name="Not F."/>
            <person name="Otillar R."/>
            <person name="Panaud O."/>
            <person name="Pangilinan J."/>
            <person name="Paulsen I."/>
            <person name="Piegu B."/>
            <person name="Poliakov A."/>
            <person name="Robbens S."/>
            <person name="Schmutz J."/>
            <person name="Toulza E."/>
            <person name="Wyss T."/>
            <person name="Zelensky A."/>
            <person name="Zhou K."/>
            <person name="Armbrust E.V."/>
            <person name="Bhattacharya D."/>
            <person name="Goodenough U.W."/>
            <person name="Van de Peer Y."/>
            <person name="Grigoriev I.V."/>
        </authorList>
    </citation>
    <scope>NUCLEOTIDE SEQUENCE [LARGE SCALE GENOMIC DNA]</scope>
    <source>
        <strain evidence="3">RCC299 / NOUM17</strain>
    </source>
</reference>